<protein>
    <submittedName>
        <fullName evidence="2">Uncharacterized protein</fullName>
    </submittedName>
</protein>
<dbReference type="Proteomes" id="UP000799439">
    <property type="component" value="Unassembled WGS sequence"/>
</dbReference>
<reference evidence="2" key="1">
    <citation type="journal article" date="2020" name="Stud. Mycol.">
        <title>101 Dothideomycetes genomes: a test case for predicting lifestyles and emergence of pathogens.</title>
        <authorList>
            <person name="Haridas S."/>
            <person name="Albert R."/>
            <person name="Binder M."/>
            <person name="Bloem J."/>
            <person name="Labutti K."/>
            <person name="Salamov A."/>
            <person name="Andreopoulos B."/>
            <person name="Baker S."/>
            <person name="Barry K."/>
            <person name="Bills G."/>
            <person name="Bluhm B."/>
            <person name="Cannon C."/>
            <person name="Castanera R."/>
            <person name="Culley D."/>
            <person name="Daum C."/>
            <person name="Ezra D."/>
            <person name="Gonzalez J."/>
            <person name="Henrissat B."/>
            <person name="Kuo A."/>
            <person name="Liang C."/>
            <person name="Lipzen A."/>
            <person name="Lutzoni F."/>
            <person name="Magnuson J."/>
            <person name="Mondo S."/>
            <person name="Nolan M."/>
            <person name="Ohm R."/>
            <person name="Pangilinan J."/>
            <person name="Park H.-J."/>
            <person name="Ramirez L."/>
            <person name="Alfaro M."/>
            <person name="Sun H."/>
            <person name="Tritt A."/>
            <person name="Yoshinaga Y."/>
            <person name="Zwiers L.-H."/>
            <person name="Turgeon B."/>
            <person name="Goodwin S."/>
            <person name="Spatafora J."/>
            <person name="Crous P."/>
            <person name="Grigoriev I."/>
        </authorList>
    </citation>
    <scope>NUCLEOTIDE SEQUENCE</scope>
    <source>
        <strain evidence="2">CBS 260.36</strain>
    </source>
</reference>
<feature type="region of interest" description="Disordered" evidence="1">
    <location>
        <begin position="347"/>
        <end position="366"/>
    </location>
</feature>
<sequence>MAIMSEVYVPQLHAPVMTVLPPRRPPRGNARTQRIFADSRTKRMSSTRLYVESNASPLSRTVWQSSSSSLRVSSPLAHLPHLQPNRRELWQESTPTSHTFPHIRPSHRRRLRSRSTVRSKGSRLRKDLSQTLLSAYDAARAPFRHAPSSSSRRPGIQRKNTGNNNNKTAQESFITRPARPQTARTTTRTVEITGPLNSPSRSGSLGKKLFRQRSFKSSLASPLTSHPPSNMAFRRSVEMNNRPATSDAPVVPRRSPARSRDSFNRAKIHVRRPPKGITHWFDALDEDSSDGDYPEVVEPPASAPPEMTTFQPSLGPHRARAAPTSFVSQSSDLAADYFSYSHHVRNSRRRKNSAVDSDSGHPMRFVPDDLHSRSILDLSSDEDGIMVRSPGWDMMTPSPGPHNPTFLRRATMQRKGSATPFTPGMRQSMASMQTTLTSATIPFMLRISPMIDSSTPPVPFIARHPASYMALTGRPPTADSKSPRSPTIRQSGRSQPSTASMFSASNTLSTRSEINYVAVTSEEMAVLEMMRRKRAGQADIQQFMDSTSSNFQDSITEEDEMPVPVPSPLNPVRKNSQQTDDDASRSHSLASTVTLESGENITFPTPPLPGKSPLLSEKPRGRNRSVPLKLGDLPTPPPTASYWSPEIPTPYEEIPELEAIPYTGPLPIRTSTHSSNASKRTSRYSLLRPAVFNGAQSSVSPMDEPESPFFIPKRDSSLRDFSVRDTSVRNSATTAFRSPRRTRTYDSADATVSDFNLDFSELSFSPVPNLLSPSLGGLLTSTIPTADWPGSAGLHMTARSPSCASHSPSLTDGGSLSGRSRSEVDTPTKEPGLTPAILGEFGLNKLTSRKLKVVGDLDGEIDGEILGGGRYAIEIRKLAEDEDEDGEHVEHERVDGDGKRKASTEVLDAWNALGGYPIH</sequence>
<comment type="caution">
    <text evidence="2">The sequence shown here is derived from an EMBL/GenBank/DDBJ whole genome shotgun (WGS) entry which is preliminary data.</text>
</comment>
<evidence type="ECO:0000313" key="2">
    <source>
        <dbReference type="EMBL" id="KAF2153901.1"/>
    </source>
</evidence>
<evidence type="ECO:0000256" key="1">
    <source>
        <dbReference type="SAM" id="MobiDB-lite"/>
    </source>
</evidence>
<organism evidence="2 3">
    <name type="scientific">Myriangium duriaei CBS 260.36</name>
    <dbReference type="NCBI Taxonomy" id="1168546"/>
    <lineage>
        <taxon>Eukaryota</taxon>
        <taxon>Fungi</taxon>
        <taxon>Dikarya</taxon>
        <taxon>Ascomycota</taxon>
        <taxon>Pezizomycotina</taxon>
        <taxon>Dothideomycetes</taxon>
        <taxon>Dothideomycetidae</taxon>
        <taxon>Myriangiales</taxon>
        <taxon>Myriangiaceae</taxon>
        <taxon>Myriangium</taxon>
    </lineage>
</organism>
<feature type="compositionally biased region" description="Polar residues" evidence="1">
    <location>
        <begin position="479"/>
        <end position="506"/>
    </location>
</feature>
<gene>
    <name evidence="2" type="ORF">K461DRAFT_118313</name>
</gene>
<feature type="compositionally biased region" description="Basic residues" evidence="1">
    <location>
        <begin position="104"/>
        <end position="123"/>
    </location>
</feature>
<feature type="region of interest" description="Disordered" evidence="1">
    <location>
        <begin position="212"/>
        <end position="231"/>
    </location>
</feature>
<feature type="region of interest" description="Disordered" evidence="1">
    <location>
        <begin position="91"/>
        <end position="206"/>
    </location>
</feature>
<proteinExistence type="predicted"/>
<feature type="compositionally biased region" description="Polar residues" evidence="1">
    <location>
        <begin position="215"/>
        <end position="228"/>
    </location>
</feature>
<feature type="compositionally biased region" description="Polar residues" evidence="1">
    <location>
        <begin position="799"/>
        <end position="819"/>
    </location>
</feature>
<accession>A0A9P4J2F2</accession>
<feature type="region of interest" description="Disordered" evidence="1">
    <location>
        <begin position="881"/>
        <end position="901"/>
    </location>
</feature>
<feature type="region of interest" description="Disordered" evidence="1">
    <location>
        <begin position="547"/>
        <end position="644"/>
    </location>
</feature>
<feature type="compositionally biased region" description="Polar residues" evidence="1">
    <location>
        <begin position="586"/>
        <end position="603"/>
    </location>
</feature>
<feature type="region of interest" description="Disordered" evidence="1">
    <location>
        <begin position="794"/>
        <end position="835"/>
    </location>
</feature>
<feature type="region of interest" description="Disordered" evidence="1">
    <location>
        <begin position="288"/>
        <end position="308"/>
    </location>
</feature>
<dbReference type="AlphaFoldDB" id="A0A9P4J2F2"/>
<dbReference type="OrthoDB" id="5244050at2759"/>
<feature type="region of interest" description="Disordered" evidence="1">
    <location>
        <begin position="471"/>
        <end position="506"/>
    </location>
</feature>
<feature type="compositionally biased region" description="Basic and acidic residues" evidence="1">
    <location>
        <begin position="888"/>
        <end position="901"/>
    </location>
</feature>
<feature type="compositionally biased region" description="Low complexity" evidence="1">
    <location>
        <begin position="175"/>
        <end position="189"/>
    </location>
</feature>
<name>A0A9P4J2F2_9PEZI</name>
<keyword evidence="3" id="KW-1185">Reference proteome</keyword>
<evidence type="ECO:0000313" key="3">
    <source>
        <dbReference type="Proteomes" id="UP000799439"/>
    </source>
</evidence>
<feature type="compositionally biased region" description="Low complexity" evidence="1">
    <location>
        <begin position="296"/>
        <end position="306"/>
    </location>
</feature>
<feature type="region of interest" description="Disordered" evidence="1">
    <location>
        <begin position="240"/>
        <end position="261"/>
    </location>
</feature>
<feature type="compositionally biased region" description="Polar residues" evidence="1">
    <location>
        <begin position="147"/>
        <end position="173"/>
    </location>
</feature>
<dbReference type="EMBL" id="ML996084">
    <property type="protein sequence ID" value="KAF2153901.1"/>
    <property type="molecule type" value="Genomic_DNA"/>
</dbReference>